<dbReference type="PANTHER" id="PTHR24421:SF59">
    <property type="entry name" value="OXYGEN SENSOR HISTIDINE KINASE NREB"/>
    <property type="match status" value="1"/>
</dbReference>
<dbReference type="Gene3D" id="1.20.5.1930">
    <property type="match status" value="1"/>
</dbReference>
<dbReference type="RefSeq" id="WP_175528069.1">
    <property type="nucleotide sequence ID" value="NZ_FOVR01000007.1"/>
</dbReference>
<keyword evidence="4 9" id="KW-0812">Transmembrane</keyword>
<dbReference type="CDD" id="cd16917">
    <property type="entry name" value="HATPase_UhpB-NarQ-NarX-like"/>
    <property type="match status" value="1"/>
</dbReference>
<dbReference type="Pfam" id="PF07730">
    <property type="entry name" value="HisKA_3"/>
    <property type="match status" value="1"/>
</dbReference>
<protein>
    <submittedName>
        <fullName evidence="12">Two-component system, NarL family, sensor kinase</fullName>
    </submittedName>
</protein>
<evidence type="ECO:0000256" key="5">
    <source>
        <dbReference type="ARBA" id="ARBA00022777"/>
    </source>
</evidence>
<evidence type="ECO:0000256" key="2">
    <source>
        <dbReference type="ARBA" id="ARBA00022475"/>
    </source>
</evidence>
<keyword evidence="2" id="KW-1003">Cell membrane</keyword>
<dbReference type="InterPro" id="IPR011712">
    <property type="entry name" value="Sig_transdc_His_kin_sub3_dim/P"/>
</dbReference>
<evidence type="ECO:0000256" key="6">
    <source>
        <dbReference type="ARBA" id="ARBA00022989"/>
    </source>
</evidence>
<dbReference type="InterPro" id="IPR003594">
    <property type="entry name" value="HATPase_dom"/>
</dbReference>
<dbReference type="Proteomes" id="UP000199236">
    <property type="component" value="Unassembled WGS sequence"/>
</dbReference>
<dbReference type="SMART" id="SM00387">
    <property type="entry name" value="HATPase_c"/>
    <property type="match status" value="1"/>
</dbReference>
<keyword evidence="3" id="KW-0808">Transferase</keyword>
<keyword evidence="13" id="KW-1185">Reference proteome</keyword>
<evidence type="ECO:0000256" key="9">
    <source>
        <dbReference type="SAM" id="Phobius"/>
    </source>
</evidence>
<dbReference type="Pfam" id="PF02518">
    <property type="entry name" value="HATPase_c"/>
    <property type="match status" value="1"/>
</dbReference>
<evidence type="ECO:0000256" key="1">
    <source>
        <dbReference type="ARBA" id="ARBA00004651"/>
    </source>
</evidence>
<dbReference type="AlphaFoldDB" id="A0A1I5HNI6"/>
<evidence type="ECO:0000256" key="7">
    <source>
        <dbReference type="ARBA" id="ARBA00023012"/>
    </source>
</evidence>
<feature type="domain" description="Single Cache" evidence="11">
    <location>
        <begin position="18"/>
        <end position="109"/>
    </location>
</feature>
<evidence type="ECO:0000259" key="10">
    <source>
        <dbReference type="SMART" id="SM00387"/>
    </source>
</evidence>
<dbReference type="SMART" id="SM01049">
    <property type="entry name" value="Cache_2"/>
    <property type="match status" value="1"/>
</dbReference>
<keyword evidence="5 12" id="KW-0418">Kinase</keyword>
<name>A0A1I5HNI6_9HYPH</name>
<evidence type="ECO:0000259" key="11">
    <source>
        <dbReference type="SMART" id="SM01049"/>
    </source>
</evidence>
<dbReference type="InterPro" id="IPR050482">
    <property type="entry name" value="Sensor_HK_TwoCompSys"/>
</dbReference>
<sequence length="429" mass="48221">MIHTEANRLISKEVELVENRILEVRRQELKNYTSLALTAIRHEYANNGEETPQAREAVRQILHNLNYGQDGYFFAYDRAGTNLVNAPNPDLLGQNLWYKRDDQGRFFLQELMKRAVDGGGYYTFKWPKPSTGMDTLKLGYATFLPDWGWMIGTGSYLDDIKQEISVLNKDMRATARHTEITFLIMSLLIIGITALSIAALHFNEHKLADEKLKALTQRIIDVQEEERKRVSNDLHDGLNQLLVSIRHRLELAVEQISKPAVAQPLMEKSLAILDTSIADVRRISKALHPSALANIGLSEAIRELGQDFEDSTLIKTNVIATRVDYLLPEAAKIALFRITQEALTNVVRHTDAKRLQIFLCIEERTKGKKTITLSIEDDGTSFTDPSSLTTDSGLGLRNMVERVESHGGALTFAKGELGGLKITIKIPQA</sequence>
<dbReference type="GO" id="GO:0000155">
    <property type="term" value="F:phosphorelay sensor kinase activity"/>
    <property type="evidence" value="ECO:0007669"/>
    <property type="project" value="InterPro"/>
</dbReference>
<keyword evidence="8 9" id="KW-0472">Membrane</keyword>
<dbReference type="GO" id="GO:0046983">
    <property type="term" value="F:protein dimerization activity"/>
    <property type="evidence" value="ECO:0007669"/>
    <property type="project" value="InterPro"/>
</dbReference>
<evidence type="ECO:0000313" key="12">
    <source>
        <dbReference type="EMBL" id="SFO49570.1"/>
    </source>
</evidence>
<dbReference type="Gene3D" id="3.30.450.20">
    <property type="entry name" value="PAS domain"/>
    <property type="match status" value="1"/>
</dbReference>
<dbReference type="InterPro" id="IPR036890">
    <property type="entry name" value="HATPase_C_sf"/>
</dbReference>
<evidence type="ECO:0000256" key="4">
    <source>
        <dbReference type="ARBA" id="ARBA00022692"/>
    </source>
</evidence>
<dbReference type="EMBL" id="FOVR01000007">
    <property type="protein sequence ID" value="SFO49570.1"/>
    <property type="molecule type" value="Genomic_DNA"/>
</dbReference>
<comment type="subcellular location">
    <subcellularLocation>
        <location evidence="1">Cell membrane</location>
        <topology evidence="1">Multi-pass membrane protein</topology>
    </subcellularLocation>
</comment>
<proteinExistence type="predicted"/>
<dbReference type="InterPro" id="IPR033480">
    <property type="entry name" value="sCache_2"/>
</dbReference>
<evidence type="ECO:0000256" key="8">
    <source>
        <dbReference type="ARBA" id="ARBA00023136"/>
    </source>
</evidence>
<gene>
    <name evidence="12" type="ORF">SAMN04488056_10715</name>
</gene>
<feature type="transmembrane region" description="Helical" evidence="9">
    <location>
        <begin position="180"/>
        <end position="202"/>
    </location>
</feature>
<dbReference type="PANTHER" id="PTHR24421">
    <property type="entry name" value="NITRATE/NITRITE SENSOR PROTEIN NARX-RELATED"/>
    <property type="match status" value="1"/>
</dbReference>
<evidence type="ECO:0000256" key="3">
    <source>
        <dbReference type="ARBA" id="ARBA00022679"/>
    </source>
</evidence>
<dbReference type="STRING" id="655353.SAMN04488056_10715"/>
<evidence type="ECO:0000313" key="13">
    <source>
        <dbReference type="Proteomes" id="UP000199236"/>
    </source>
</evidence>
<keyword evidence="6 9" id="KW-1133">Transmembrane helix</keyword>
<feature type="domain" description="Histidine kinase/HSP90-like ATPase" evidence="10">
    <location>
        <begin position="330"/>
        <end position="429"/>
    </location>
</feature>
<dbReference type="Gene3D" id="3.30.565.10">
    <property type="entry name" value="Histidine kinase-like ATPase, C-terminal domain"/>
    <property type="match status" value="1"/>
</dbReference>
<dbReference type="GO" id="GO:0005886">
    <property type="term" value="C:plasma membrane"/>
    <property type="evidence" value="ECO:0007669"/>
    <property type="project" value="UniProtKB-SubCell"/>
</dbReference>
<dbReference type="Pfam" id="PF17200">
    <property type="entry name" value="sCache_2"/>
    <property type="match status" value="1"/>
</dbReference>
<dbReference type="SUPFAM" id="SSF55874">
    <property type="entry name" value="ATPase domain of HSP90 chaperone/DNA topoisomerase II/histidine kinase"/>
    <property type="match status" value="1"/>
</dbReference>
<reference evidence="12 13" key="1">
    <citation type="submission" date="2016-10" db="EMBL/GenBank/DDBJ databases">
        <authorList>
            <person name="de Groot N.N."/>
        </authorList>
    </citation>
    <scope>NUCLEOTIDE SEQUENCE [LARGE SCALE GENOMIC DNA]</scope>
    <source>
        <strain evidence="12 13">CGMCC 1.9157</strain>
    </source>
</reference>
<keyword evidence="7" id="KW-0902">Two-component regulatory system</keyword>
<accession>A0A1I5HNI6</accession>
<organism evidence="12 13">
    <name type="scientific">Cohaesibacter marisflavi</name>
    <dbReference type="NCBI Taxonomy" id="655353"/>
    <lineage>
        <taxon>Bacteria</taxon>
        <taxon>Pseudomonadati</taxon>
        <taxon>Pseudomonadota</taxon>
        <taxon>Alphaproteobacteria</taxon>
        <taxon>Hyphomicrobiales</taxon>
        <taxon>Cohaesibacteraceae</taxon>
    </lineage>
</organism>